<feature type="region of interest" description="Disordered" evidence="1">
    <location>
        <begin position="232"/>
        <end position="252"/>
    </location>
</feature>
<comment type="caution">
    <text evidence="2">The sequence shown here is derived from an EMBL/GenBank/DDBJ whole genome shotgun (WGS) entry which is preliminary data.</text>
</comment>
<sequence>MGPSCPYTRPSPSNRSSGARSHSSPPEYETIAAAAQRDRWATLIRASGLTAEQADTAIESEAFGALTAELRRAEANHHNLDTLLPRLVAARGFADADDIASVLHYRVARATARPAGSGRPRKAPRLIAGLVPEARGQVSADMRQALDQRRDLIEQRADAVLDTGLDEGATWTKPLGTPPGDPWRRYARTVAVYRDRYGITDDTPLGTAAVTTAQKIDAARARSALERAGNIARGSSARAERKVVRREQGRTL</sequence>
<evidence type="ECO:0000313" key="3">
    <source>
        <dbReference type="Proteomes" id="UP001418444"/>
    </source>
</evidence>
<evidence type="ECO:0000313" key="2">
    <source>
        <dbReference type="EMBL" id="GAA3958372.1"/>
    </source>
</evidence>
<name>A0ABP7P1Y1_9ACTN</name>
<accession>A0ABP7P1Y1</accession>
<reference evidence="3" key="1">
    <citation type="journal article" date="2019" name="Int. J. Syst. Evol. Microbiol.">
        <title>The Global Catalogue of Microorganisms (GCM) 10K type strain sequencing project: providing services to taxonomists for standard genome sequencing and annotation.</title>
        <authorList>
            <consortium name="The Broad Institute Genomics Platform"/>
            <consortium name="The Broad Institute Genome Sequencing Center for Infectious Disease"/>
            <person name="Wu L."/>
            <person name="Ma J."/>
        </authorList>
    </citation>
    <scope>NUCLEOTIDE SEQUENCE [LARGE SCALE GENOMIC DNA]</scope>
    <source>
        <strain evidence="3">JCM 16923</strain>
    </source>
</reference>
<dbReference type="Proteomes" id="UP001418444">
    <property type="component" value="Unassembled WGS sequence"/>
</dbReference>
<dbReference type="EMBL" id="BAAAZW010000004">
    <property type="protein sequence ID" value="GAA3958372.1"/>
    <property type="molecule type" value="Genomic_DNA"/>
</dbReference>
<evidence type="ECO:0008006" key="4">
    <source>
        <dbReference type="Google" id="ProtNLM"/>
    </source>
</evidence>
<dbReference type="RefSeq" id="WP_344782682.1">
    <property type="nucleotide sequence ID" value="NZ_BAAAZW010000004.1"/>
</dbReference>
<organism evidence="2 3">
    <name type="scientific">Gordonia caeni</name>
    <dbReference type="NCBI Taxonomy" id="1007097"/>
    <lineage>
        <taxon>Bacteria</taxon>
        <taxon>Bacillati</taxon>
        <taxon>Actinomycetota</taxon>
        <taxon>Actinomycetes</taxon>
        <taxon>Mycobacteriales</taxon>
        <taxon>Gordoniaceae</taxon>
        <taxon>Gordonia</taxon>
    </lineage>
</organism>
<feature type="compositionally biased region" description="Low complexity" evidence="1">
    <location>
        <begin position="10"/>
        <end position="26"/>
    </location>
</feature>
<protein>
    <recommendedName>
        <fullName evidence="4">DUF222 domain-containing protein</fullName>
    </recommendedName>
</protein>
<evidence type="ECO:0000256" key="1">
    <source>
        <dbReference type="SAM" id="MobiDB-lite"/>
    </source>
</evidence>
<proteinExistence type="predicted"/>
<keyword evidence="3" id="KW-1185">Reference proteome</keyword>
<feature type="region of interest" description="Disordered" evidence="1">
    <location>
        <begin position="1"/>
        <end position="27"/>
    </location>
</feature>
<feature type="compositionally biased region" description="Basic and acidic residues" evidence="1">
    <location>
        <begin position="238"/>
        <end position="252"/>
    </location>
</feature>
<gene>
    <name evidence="2" type="ORF">GCM10022231_17370</name>
</gene>